<evidence type="ECO:0000313" key="1">
    <source>
        <dbReference type="EMBL" id="KAI9381770.1"/>
    </source>
</evidence>
<comment type="caution">
    <text evidence="1">The sequence shown here is derived from an EMBL/GenBank/DDBJ whole genome shotgun (WGS) entry which is preliminary data.</text>
</comment>
<keyword evidence="2" id="KW-1185">Reference proteome</keyword>
<organism evidence="1 2">
    <name type="scientific">Populus trichocarpa</name>
    <name type="common">Western balsam poplar</name>
    <name type="synonym">Populus balsamifera subsp. trichocarpa</name>
    <dbReference type="NCBI Taxonomy" id="3694"/>
    <lineage>
        <taxon>Eukaryota</taxon>
        <taxon>Viridiplantae</taxon>
        <taxon>Streptophyta</taxon>
        <taxon>Embryophyta</taxon>
        <taxon>Tracheophyta</taxon>
        <taxon>Spermatophyta</taxon>
        <taxon>Magnoliopsida</taxon>
        <taxon>eudicotyledons</taxon>
        <taxon>Gunneridae</taxon>
        <taxon>Pentapetalae</taxon>
        <taxon>rosids</taxon>
        <taxon>fabids</taxon>
        <taxon>Malpighiales</taxon>
        <taxon>Salicaceae</taxon>
        <taxon>Saliceae</taxon>
        <taxon>Populus</taxon>
    </lineage>
</organism>
<name>A0ACC0RWV6_POPTR</name>
<gene>
    <name evidence="1" type="ORF">POPTR_014G025451v4</name>
</gene>
<sequence length="89" mass="10242">MGVGTCTRASAHGRPNPWFLDTFCVKFQWLSLPAVLKRKSIMCSPSLPPSLPPELDRDEENQKPNVLIKMFMIFFKQCFESFLDLYDKG</sequence>
<protein>
    <submittedName>
        <fullName evidence="1">Uncharacterized protein</fullName>
    </submittedName>
</protein>
<dbReference type="EMBL" id="CM009303">
    <property type="protein sequence ID" value="KAI9381770.1"/>
    <property type="molecule type" value="Genomic_DNA"/>
</dbReference>
<dbReference type="Proteomes" id="UP000006729">
    <property type="component" value="Chromosome 14"/>
</dbReference>
<proteinExistence type="predicted"/>
<accession>A0ACC0RWV6</accession>
<evidence type="ECO:0000313" key="2">
    <source>
        <dbReference type="Proteomes" id="UP000006729"/>
    </source>
</evidence>
<reference evidence="1 2" key="1">
    <citation type="journal article" date="2006" name="Science">
        <title>The genome of black cottonwood, Populus trichocarpa (Torr. &amp; Gray).</title>
        <authorList>
            <person name="Tuskan G.A."/>
            <person name="Difazio S."/>
            <person name="Jansson S."/>
            <person name="Bohlmann J."/>
            <person name="Grigoriev I."/>
            <person name="Hellsten U."/>
            <person name="Putnam N."/>
            <person name="Ralph S."/>
            <person name="Rombauts S."/>
            <person name="Salamov A."/>
            <person name="Schein J."/>
            <person name="Sterck L."/>
            <person name="Aerts A."/>
            <person name="Bhalerao R.R."/>
            <person name="Bhalerao R.P."/>
            <person name="Blaudez D."/>
            <person name="Boerjan W."/>
            <person name="Brun A."/>
            <person name="Brunner A."/>
            <person name="Busov V."/>
            <person name="Campbell M."/>
            <person name="Carlson J."/>
            <person name="Chalot M."/>
            <person name="Chapman J."/>
            <person name="Chen G.L."/>
            <person name="Cooper D."/>
            <person name="Coutinho P.M."/>
            <person name="Couturier J."/>
            <person name="Covert S."/>
            <person name="Cronk Q."/>
            <person name="Cunningham R."/>
            <person name="Davis J."/>
            <person name="Degroeve S."/>
            <person name="Dejardin A."/>
            <person name="Depamphilis C."/>
            <person name="Detter J."/>
            <person name="Dirks B."/>
            <person name="Dubchak I."/>
            <person name="Duplessis S."/>
            <person name="Ehlting J."/>
            <person name="Ellis B."/>
            <person name="Gendler K."/>
            <person name="Goodstein D."/>
            <person name="Gribskov M."/>
            <person name="Grimwood J."/>
            <person name="Groover A."/>
            <person name="Gunter L."/>
            <person name="Hamberger B."/>
            <person name="Heinze B."/>
            <person name="Helariutta Y."/>
            <person name="Henrissat B."/>
            <person name="Holligan D."/>
            <person name="Holt R."/>
            <person name="Huang W."/>
            <person name="Islam-Faridi N."/>
            <person name="Jones S."/>
            <person name="Jones-Rhoades M."/>
            <person name="Jorgensen R."/>
            <person name="Joshi C."/>
            <person name="Kangasjarvi J."/>
            <person name="Karlsson J."/>
            <person name="Kelleher C."/>
            <person name="Kirkpatrick R."/>
            <person name="Kirst M."/>
            <person name="Kohler A."/>
            <person name="Kalluri U."/>
            <person name="Larimer F."/>
            <person name="Leebens-Mack J."/>
            <person name="Leple J.C."/>
            <person name="Locascio P."/>
            <person name="Lou Y."/>
            <person name="Lucas S."/>
            <person name="Martin F."/>
            <person name="Montanini B."/>
            <person name="Napoli C."/>
            <person name="Nelson D.R."/>
            <person name="Nelson C."/>
            <person name="Nieminen K."/>
            <person name="Nilsson O."/>
            <person name="Pereda V."/>
            <person name="Peter G."/>
            <person name="Philippe R."/>
            <person name="Pilate G."/>
            <person name="Poliakov A."/>
            <person name="Razumovskaya J."/>
            <person name="Richardson P."/>
            <person name="Rinaldi C."/>
            <person name="Ritland K."/>
            <person name="Rouze P."/>
            <person name="Ryaboy D."/>
            <person name="Schmutz J."/>
            <person name="Schrader J."/>
            <person name="Segerman B."/>
            <person name="Shin H."/>
            <person name="Siddiqui A."/>
            <person name="Sterky F."/>
            <person name="Terry A."/>
            <person name="Tsai C.J."/>
            <person name="Uberbacher E."/>
            <person name="Unneberg P."/>
            <person name="Vahala J."/>
            <person name="Wall K."/>
            <person name="Wessler S."/>
            <person name="Yang G."/>
            <person name="Yin T."/>
            <person name="Douglas C."/>
            <person name="Marra M."/>
            <person name="Sandberg G."/>
            <person name="Van de Peer Y."/>
            <person name="Rokhsar D."/>
        </authorList>
    </citation>
    <scope>NUCLEOTIDE SEQUENCE [LARGE SCALE GENOMIC DNA]</scope>
    <source>
        <strain evidence="2">cv. Nisqually</strain>
    </source>
</reference>